<feature type="transmembrane region" description="Helical" evidence="1">
    <location>
        <begin position="1084"/>
        <end position="1101"/>
    </location>
</feature>
<proteinExistence type="predicted"/>
<feature type="transmembrane region" description="Helical" evidence="1">
    <location>
        <begin position="1178"/>
        <end position="1196"/>
    </location>
</feature>
<feature type="transmembrane region" description="Helical" evidence="1">
    <location>
        <begin position="970"/>
        <end position="989"/>
    </location>
</feature>
<dbReference type="InterPro" id="IPR050879">
    <property type="entry name" value="Acyltransferase_3"/>
</dbReference>
<accession>A0AA36DHD7</accession>
<keyword evidence="1" id="KW-0472">Membrane</keyword>
<dbReference type="Proteomes" id="UP001177023">
    <property type="component" value="Unassembled WGS sequence"/>
</dbReference>
<feature type="transmembrane region" description="Helical" evidence="1">
    <location>
        <begin position="467"/>
        <end position="484"/>
    </location>
</feature>
<feature type="transmembrane region" description="Helical" evidence="1">
    <location>
        <begin position="1055"/>
        <end position="1072"/>
    </location>
</feature>
<dbReference type="GO" id="GO:0016020">
    <property type="term" value="C:membrane"/>
    <property type="evidence" value="ECO:0007669"/>
    <property type="project" value="TreeGrafter"/>
</dbReference>
<feature type="transmembrane region" description="Helical" evidence="1">
    <location>
        <begin position="996"/>
        <end position="1017"/>
    </location>
</feature>
<feature type="transmembrane region" description="Helical" evidence="1">
    <location>
        <begin position="522"/>
        <end position="544"/>
    </location>
</feature>
<evidence type="ECO:0000256" key="1">
    <source>
        <dbReference type="SAM" id="Phobius"/>
    </source>
</evidence>
<feature type="transmembrane region" description="Helical" evidence="1">
    <location>
        <begin position="139"/>
        <end position="158"/>
    </location>
</feature>
<dbReference type="Pfam" id="PF01757">
    <property type="entry name" value="Acyl_transf_3"/>
    <property type="match status" value="2"/>
</dbReference>
<feature type="transmembrane region" description="Helical" evidence="1">
    <location>
        <begin position="491"/>
        <end position="510"/>
    </location>
</feature>
<feature type="transmembrane region" description="Helical" evidence="1">
    <location>
        <begin position="1023"/>
        <end position="1043"/>
    </location>
</feature>
<keyword evidence="5" id="KW-1185">Reference proteome</keyword>
<evidence type="ECO:0000259" key="2">
    <source>
        <dbReference type="Pfam" id="PF01757"/>
    </source>
</evidence>
<name>A0AA36DHD7_9BILA</name>
<evidence type="ECO:0000313" key="5">
    <source>
        <dbReference type="Proteomes" id="UP001177023"/>
    </source>
</evidence>
<feature type="transmembrane region" description="Helical" evidence="1">
    <location>
        <begin position="1113"/>
        <end position="1130"/>
    </location>
</feature>
<feature type="transmembrane region" description="Helical" evidence="1">
    <location>
        <begin position="864"/>
        <end position="886"/>
    </location>
</feature>
<dbReference type="GO" id="GO:0000271">
    <property type="term" value="P:polysaccharide biosynthetic process"/>
    <property type="evidence" value="ECO:0007669"/>
    <property type="project" value="TreeGrafter"/>
</dbReference>
<reference evidence="4" key="1">
    <citation type="submission" date="2023-06" db="EMBL/GenBank/DDBJ databases">
        <authorList>
            <person name="Delattre M."/>
        </authorList>
    </citation>
    <scope>NUCLEOTIDE SEQUENCE</scope>
    <source>
        <strain evidence="4">AF72</strain>
    </source>
</reference>
<dbReference type="PANTHER" id="PTHR23028:SF53">
    <property type="entry name" value="ACYL_TRANSF_3 DOMAIN-CONTAINING PROTEIN"/>
    <property type="match status" value="1"/>
</dbReference>
<comment type="caution">
    <text evidence="4">The sequence shown here is derived from an EMBL/GenBank/DDBJ whole genome shotgun (WGS) entry which is preliminary data.</text>
</comment>
<feature type="transmembrane region" description="Helical" evidence="1">
    <location>
        <begin position="597"/>
        <end position="615"/>
    </location>
</feature>
<feature type="transmembrane region" description="Helical" evidence="1">
    <location>
        <begin position="82"/>
        <end position="101"/>
    </location>
</feature>
<feature type="transmembrane region" description="Helical" evidence="1">
    <location>
        <begin position="842"/>
        <end position="858"/>
    </location>
</feature>
<protein>
    <submittedName>
        <fullName evidence="4">Uncharacterized protein</fullName>
    </submittedName>
</protein>
<feature type="non-terminal residue" evidence="4">
    <location>
        <position position="1496"/>
    </location>
</feature>
<feature type="transmembrane region" description="Helical" evidence="1">
    <location>
        <begin position="202"/>
        <end position="220"/>
    </location>
</feature>
<feature type="transmembrane region" description="Helical" evidence="1">
    <location>
        <begin position="565"/>
        <end position="585"/>
    </location>
</feature>
<keyword evidence="1" id="KW-1133">Transmembrane helix</keyword>
<keyword evidence="1" id="KW-0812">Transmembrane</keyword>
<evidence type="ECO:0000259" key="3">
    <source>
        <dbReference type="Pfam" id="PF19040"/>
    </source>
</evidence>
<feature type="domain" description="SGNH" evidence="3">
    <location>
        <begin position="1263"/>
        <end position="1485"/>
    </location>
</feature>
<dbReference type="GO" id="GO:0016747">
    <property type="term" value="F:acyltransferase activity, transferring groups other than amino-acyl groups"/>
    <property type="evidence" value="ECO:0007669"/>
    <property type="project" value="InterPro"/>
</dbReference>
<feature type="transmembrane region" description="Helical" evidence="1">
    <location>
        <begin position="54"/>
        <end position="75"/>
    </location>
</feature>
<feature type="transmembrane region" description="Helical" evidence="1">
    <location>
        <begin position="1145"/>
        <end position="1166"/>
    </location>
</feature>
<feature type="transmembrane region" description="Helical" evidence="1">
    <location>
        <begin position="170"/>
        <end position="190"/>
    </location>
</feature>
<sequence length="1496" mass="171789">MLAIASSSLFIYSDLWLAQFFPYFKSAILMGLNLELLASDGDYFAEGTESLPFVHAWSLAVEMQFYLVAPLLYYIIGMKIEYYFTGVALIPVFTIFLPFTGKAGPQNLAQFIIPISTAVFLAISSYCDRIDWSRFRLNYIATISYALYLVHYPVLKYAQYLQPFHFERVPVSVIALPFTILISMVFHHLYEKPMLRETKTQVFKHMLLLFAILLFFSLKWEVVVKSECEQNALVDANKKFMKGYFPASGGKWMKDDFSKYSGTFGHYVYQENKGNLSVVIVGNSWSSQQKYIVRKYLPPNMTSSMESFAIPRHSVVFHDSGAYTKVFWEKMDKTKPKIVFILLRYNEKVHDFLPYRPGNDTILNNYQQAVDRFAKFADHIFVSSHQPFFCEAELSKNDFLARYIRRLESGKDLKDFNAPYNATDFASNPVRVRLKVLLSRCKKCHLVDLESPFIALIAPTRKFREDIAFIRALAIISVLGYHFWPDIFGLGFIGVDIFFVLSGYLIMTILAQDKSGPRAKLLVISCLFVYSGVWLAQFFPYFLSVTTMQLNLKLYASDGDYFAEVVPLVALPLTFVISMLFHHLYEKPMLHEKKMTVLKHITVLFVILLIVAFKWKLIFKTECAQSAIVQANRRFVGGGYFVGGGKAQNDIFKASGSFGHFVWGIVRKFLPGNITSSCESYARAENSMIFHDAQNLTLALWRELDLKQPKIVFILLRYNYYRGDLKPFLGEKNDTVLAYYQQAVDRLSIFADHIFVSSHQPFFCEDEYRRNNFLNRFMAALERGQDMTKLHMPYNEAEFAAHPVRVRLKIVLSRCKKCHFLDLESPFIALTSTTRKFREDIAFIRALAIISVLGYHFWPDVFGLGFIGVDIFFVLSGYLMMTILAADNSGPAEKLLNFYHKRIKRIMPLYYMVLLGIVISCGFVYSGVWLAQYFPYFMSVITMQLNLKLYASDGDYFAESTENLPFLHTWSLAVEMQFYLMAPCIYYLIRLKVAGRAIGVLFSGAILLASFYFQWAATPITAFYHPFARIWQFLAGMLASHFSEGDLKLRISDRLVDSATIALLIPIFGIFLPDAIASDGLQDLAPFVVPAMVAIFLMVSSYSDRLDWARFRLNYTAAISYALYLVHYPVLKYTQHLQPAYFESIPVWVIALPVTIVLSIAVHHLYEKPMLREAPKVVFKHMAILFGILFIVAIAWKPIFNTGSNDPKISNVQSVAVEPAKTLLDPKAAVEANRVFLKTYYPALGDEVNDAFKGAFSHYTWPGNKGKLSVVVVGNSWACQQQYIVRKYLPTSMTSSLDVYTASGSSIVFQRLKHRTDLFWADMEKKRPKIIFVLLRYTYQWGDWAPYQPGNDTVLNYYQQAVDRLSEFAEHIFISSHQPFICPIAGKDNNILSRFIAALENGKDLTKLNMPYNAKKFAEDPVRIRVKLLFERCKKCHLLDMDSPFINVEKNWVQVYDTKTNLAYFDNSCHFTKTGLETIEPQFEKAIRAALPEYFP</sequence>
<dbReference type="PANTHER" id="PTHR23028">
    <property type="entry name" value="ACETYLTRANSFERASE"/>
    <property type="match status" value="1"/>
</dbReference>
<dbReference type="Pfam" id="PF19040">
    <property type="entry name" value="SGNH"/>
    <property type="match status" value="1"/>
</dbReference>
<dbReference type="InterPro" id="IPR043968">
    <property type="entry name" value="SGNH"/>
</dbReference>
<evidence type="ECO:0000313" key="4">
    <source>
        <dbReference type="EMBL" id="CAJ0587278.1"/>
    </source>
</evidence>
<feature type="domain" description="Acyltransferase 3" evidence="2">
    <location>
        <begin position="90"/>
        <end position="187"/>
    </location>
</feature>
<dbReference type="InterPro" id="IPR002656">
    <property type="entry name" value="Acyl_transf_3_dom"/>
</dbReference>
<feature type="domain" description="Acyltransferase 3" evidence="2">
    <location>
        <begin position="841"/>
        <end position="1163"/>
    </location>
</feature>
<gene>
    <name evidence="4" type="ORF">MSPICULIGERA_LOCUS25255</name>
</gene>
<feature type="transmembrane region" description="Helical" evidence="1">
    <location>
        <begin position="907"/>
        <end position="930"/>
    </location>
</feature>
<dbReference type="EMBL" id="CATQJA010002710">
    <property type="protein sequence ID" value="CAJ0587278.1"/>
    <property type="molecule type" value="Genomic_DNA"/>
</dbReference>
<feature type="transmembrane region" description="Helical" evidence="1">
    <location>
        <begin position="107"/>
        <end position="127"/>
    </location>
</feature>
<organism evidence="4 5">
    <name type="scientific">Mesorhabditis spiculigera</name>
    <dbReference type="NCBI Taxonomy" id="96644"/>
    <lineage>
        <taxon>Eukaryota</taxon>
        <taxon>Metazoa</taxon>
        <taxon>Ecdysozoa</taxon>
        <taxon>Nematoda</taxon>
        <taxon>Chromadorea</taxon>
        <taxon>Rhabditida</taxon>
        <taxon>Rhabditina</taxon>
        <taxon>Rhabditomorpha</taxon>
        <taxon>Rhabditoidea</taxon>
        <taxon>Rhabditidae</taxon>
        <taxon>Mesorhabditinae</taxon>
        <taxon>Mesorhabditis</taxon>
    </lineage>
</organism>